<dbReference type="Gene3D" id="3.10.105.10">
    <property type="entry name" value="Dipeptide-binding Protein, Domain 3"/>
    <property type="match status" value="1"/>
</dbReference>
<evidence type="ECO:0000259" key="6">
    <source>
        <dbReference type="Pfam" id="PF00496"/>
    </source>
</evidence>
<accession>A0ABV0FJQ0</accession>
<name>A0ABV0FJQ0_9NEIS</name>
<feature type="signal peptide" evidence="5">
    <location>
        <begin position="1"/>
        <end position="22"/>
    </location>
</feature>
<feature type="chain" id="PRO_5045806660" evidence="5">
    <location>
        <begin position="23"/>
        <end position="598"/>
    </location>
</feature>
<protein>
    <submittedName>
        <fullName evidence="7">ABC transporter substrate-binding protein</fullName>
    </submittedName>
</protein>
<keyword evidence="3" id="KW-0813">Transport</keyword>
<evidence type="ECO:0000256" key="4">
    <source>
        <dbReference type="ARBA" id="ARBA00022729"/>
    </source>
</evidence>
<evidence type="ECO:0000256" key="3">
    <source>
        <dbReference type="ARBA" id="ARBA00022448"/>
    </source>
</evidence>
<dbReference type="EMBL" id="JBDOJC010000001">
    <property type="protein sequence ID" value="MEO2219258.1"/>
    <property type="molecule type" value="Genomic_DNA"/>
</dbReference>
<dbReference type="InterPro" id="IPR000914">
    <property type="entry name" value="SBP_5_dom"/>
</dbReference>
<dbReference type="InterPro" id="IPR030678">
    <property type="entry name" value="Peptide/Ni-bd"/>
</dbReference>
<dbReference type="PANTHER" id="PTHR30290">
    <property type="entry name" value="PERIPLASMIC BINDING COMPONENT OF ABC TRANSPORTER"/>
    <property type="match status" value="1"/>
</dbReference>
<evidence type="ECO:0000313" key="8">
    <source>
        <dbReference type="Proteomes" id="UP001455709"/>
    </source>
</evidence>
<keyword evidence="8" id="KW-1185">Reference proteome</keyword>
<dbReference type="Proteomes" id="UP001455709">
    <property type="component" value="Unassembled WGS sequence"/>
</dbReference>
<feature type="domain" description="Solute-binding protein family 5" evidence="6">
    <location>
        <begin position="72"/>
        <end position="512"/>
    </location>
</feature>
<dbReference type="InterPro" id="IPR039424">
    <property type="entry name" value="SBP_5"/>
</dbReference>
<proteinExistence type="inferred from homology"/>
<dbReference type="RefSeq" id="WP_347371824.1">
    <property type="nucleotide sequence ID" value="NZ_JBDOJC010000001.1"/>
</dbReference>
<evidence type="ECO:0000256" key="5">
    <source>
        <dbReference type="SAM" id="SignalP"/>
    </source>
</evidence>
<dbReference type="Pfam" id="PF00496">
    <property type="entry name" value="SBP_bac_5"/>
    <property type="match status" value="1"/>
</dbReference>
<dbReference type="Gene3D" id="3.40.190.10">
    <property type="entry name" value="Periplasmic binding protein-like II"/>
    <property type="match status" value="1"/>
</dbReference>
<reference evidence="7 8" key="1">
    <citation type="submission" date="2024-05" db="EMBL/GenBank/DDBJ databases">
        <authorList>
            <person name="De Oliveira J.P."/>
            <person name="Noriler S.A."/>
            <person name="De Oliveira A.G."/>
            <person name="Sipoli D.S."/>
        </authorList>
    </citation>
    <scope>NUCLEOTIDE SEQUENCE [LARGE SCALE GENOMIC DNA]</scope>
    <source>
        <strain evidence="7 8">LABIM189</strain>
    </source>
</reference>
<organism evidence="7 8">
    <name type="scientific">Chromobacterium vaccinii</name>
    <dbReference type="NCBI Taxonomy" id="1108595"/>
    <lineage>
        <taxon>Bacteria</taxon>
        <taxon>Pseudomonadati</taxon>
        <taxon>Pseudomonadota</taxon>
        <taxon>Betaproteobacteria</taxon>
        <taxon>Neisseriales</taxon>
        <taxon>Chromobacteriaceae</taxon>
        <taxon>Chromobacterium</taxon>
    </lineage>
</organism>
<sequence length="598" mass="66740">MKHLKWLPALLAGTALMSPAHAADPAKVLRVTFPIAETGFDPAKVNDVYSLGVNENIFDTLLRYDYLARPLKVKPGTAVAMPEVSADGRVYTIKIKPGIYFSDDPVFKGKKRELTAADYAYSFRRYADPVVNSPVANMMTDWIVGLEEAGKKASKTGKFDYEAPIAGIQVLDRYTLRLTLVKPNYIFNYTLAAKQFGAVAREVIEAYSKDTMSHPVGTGPFMLKEWKPGNKIVLVANPNYRKQVFDGEPGDNPEDQKIATALAGKMLPLVGRVEVRIIEEEQPRWLSFLNKQQDWTILPKSAVKTALHVDSANPTVTTLNPALKKRGIQLSHTQALDVTYAFFNMLDPVVGGYAKDKIALRRAIALAYPVEKEVIPLLYANQAIPMQTFVTQGIPGSSPNFDGRSKFDPALGNALLDEFGYKIGADGYRTLPDGKPLLIVQATQPSALDKQFNQVWQKTFDSLKIRVQFKAAKWSENLKNAYAHKLQMWTLGGSASMPDGDDSMVELWSKSISSGSNLAAFSRPEFDRAFEESRLLPDGPEREAKFEKMNRVVVAYQPVIFNVTRMYNELTQSYVSGFKRHPIYSIGGFWRYVDLGKH</sequence>
<gene>
    <name evidence="7" type="ORF">ABGV49_19570</name>
</gene>
<evidence type="ECO:0000313" key="7">
    <source>
        <dbReference type="EMBL" id="MEO2219258.1"/>
    </source>
</evidence>
<dbReference type="SUPFAM" id="SSF53850">
    <property type="entry name" value="Periplasmic binding protein-like II"/>
    <property type="match status" value="1"/>
</dbReference>
<evidence type="ECO:0000256" key="2">
    <source>
        <dbReference type="ARBA" id="ARBA00005695"/>
    </source>
</evidence>
<keyword evidence="4 5" id="KW-0732">Signal</keyword>
<dbReference type="PANTHER" id="PTHR30290:SF10">
    <property type="entry name" value="PERIPLASMIC OLIGOPEPTIDE-BINDING PROTEIN-RELATED"/>
    <property type="match status" value="1"/>
</dbReference>
<dbReference type="PIRSF" id="PIRSF002741">
    <property type="entry name" value="MppA"/>
    <property type="match status" value="1"/>
</dbReference>
<comment type="subcellular location">
    <subcellularLocation>
        <location evidence="1">Cell envelope</location>
    </subcellularLocation>
</comment>
<comment type="caution">
    <text evidence="7">The sequence shown here is derived from an EMBL/GenBank/DDBJ whole genome shotgun (WGS) entry which is preliminary data.</text>
</comment>
<dbReference type="CDD" id="cd08505">
    <property type="entry name" value="PBP2_NikA_DppA_OppA_like_18"/>
    <property type="match status" value="1"/>
</dbReference>
<evidence type="ECO:0000256" key="1">
    <source>
        <dbReference type="ARBA" id="ARBA00004196"/>
    </source>
</evidence>
<comment type="similarity">
    <text evidence="2">Belongs to the bacterial solute-binding protein 5 family.</text>
</comment>